<evidence type="ECO:0000256" key="1">
    <source>
        <dbReference type="ARBA" id="ARBA00009437"/>
    </source>
</evidence>
<dbReference type="SUPFAM" id="SSF46785">
    <property type="entry name" value="Winged helix' DNA-binding domain"/>
    <property type="match status" value="1"/>
</dbReference>
<evidence type="ECO:0000256" key="4">
    <source>
        <dbReference type="ARBA" id="ARBA00023163"/>
    </source>
</evidence>
<dbReference type="RefSeq" id="WP_103263994.1">
    <property type="nucleotide sequence ID" value="NZ_CABMLE010000001.1"/>
</dbReference>
<dbReference type="PROSITE" id="PS50931">
    <property type="entry name" value="HTH_LYSR"/>
    <property type="match status" value="1"/>
</dbReference>
<dbReference type="Proteomes" id="UP000236197">
    <property type="component" value="Unassembled WGS sequence"/>
</dbReference>
<reference evidence="7" key="1">
    <citation type="submission" date="2018-01" db="EMBL/GenBank/DDBJ databases">
        <title>Rubneribacter badeniensis gen. nov., sp. nov., and Colonibacter rubneri, gen. nov., sp. nov., WGS of new members of the Eggerthellaceae.</title>
        <authorList>
            <person name="Danylec N."/>
            <person name="Stoll D.A."/>
            <person name="Doetsch A."/>
            <person name="Kulling S.E."/>
            <person name="Huch M."/>
        </authorList>
    </citation>
    <scope>NUCLEOTIDE SEQUENCE [LARGE SCALE GENOMIC DNA]</scope>
    <source>
        <strain evidence="7">ResAG-96</strain>
    </source>
</reference>
<evidence type="ECO:0000313" key="6">
    <source>
        <dbReference type="EMBL" id="PNV68667.1"/>
    </source>
</evidence>
<organism evidence="6 7">
    <name type="scientific">Enteroscipio rubneri</name>
    <dbReference type="NCBI Taxonomy" id="2070686"/>
    <lineage>
        <taxon>Bacteria</taxon>
        <taxon>Bacillati</taxon>
        <taxon>Actinomycetota</taxon>
        <taxon>Coriobacteriia</taxon>
        <taxon>Eggerthellales</taxon>
        <taxon>Eggerthellaceae</taxon>
        <taxon>Enteroscipio</taxon>
    </lineage>
</organism>
<evidence type="ECO:0000256" key="2">
    <source>
        <dbReference type="ARBA" id="ARBA00023015"/>
    </source>
</evidence>
<gene>
    <name evidence="6" type="ORF">C2L71_01395</name>
</gene>
<dbReference type="PANTHER" id="PTHR30126:SF40">
    <property type="entry name" value="HTH-TYPE TRANSCRIPTIONAL REGULATOR GLTR"/>
    <property type="match status" value="1"/>
</dbReference>
<sequence length="305" mass="33626">MRIEQLRYFIDVAQTQSLTRSASNLFISPQGLSQAITALEKECGMTFFERSKNGLVLNDKGSALRELAIDLCARVDTFNLNVAQLADVRTELGKEAFSLYLPPLIILGDALAPLMDELEHAFSSVDFSVSEKNLDDVPARCPSLMEGGNCVALANVPDFREGELADLVGFCTDCFLEMPIVAKIHRSSPLAGKRYLTKQELSTLPLVCFNEPVMESVIMELVREFGEPHIVLKGSTGAMLQVRKDAVAVSVGLLPPSDETISIPISDPMLLRIVAVYPEDLPAKSLDLIAAIKRFFVDRYPQYQK</sequence>
<evidence type="ECO:0000256" key="3">
    <source>
        <dbReference type="ARBA" id="ARBA00023125"/>
    </source>
</evidence>
<dbReference type="GO" id="GO:0000976">
    <property type="term" value="F:transcription cis-regulatory region binding"/>
    <property type="evidence" value="ECO:0007669"/>
    <property type="project" value="TreeGrafter"/>
</dbReference>
<dbReference type="Pfam" id="PF00126">
    <property type="entry name" value="HTH_1"/>
    <property type="match status" value="1"/>
</dbReference>
<dbReference type="InterPro" id="IPR000847">
    <property type="entry name" value="LysR_HTH_N"/>
</dbReference>
<accession>A0A2K2UEA4</accession>
<dbReference type="InterPro" id="IPR036390">
    <property type="entry name" value="WH_DNA-bd_sf"/>
</dbReference>
<comment type="caution">
    <text evidence="6">The sequence shown here is derived from an EMBL/GenBank/DDBJ whole genome shotgun (WGS) entry which is preliminary data.</text>
</comment>
<keyword evidence="4" id="KW-0804">Transcription</keyword>
<name>A0A2K2UEA4_9ACTN</name>
<dbReference type="GO" id="GO:0003700">
    <property type="term" value="F:DNA-binding transcription factor activity"/>
    <property type="evidence" value="ECO:0007669"/>
    <property type="project" value="InterPro"/>
</dbReference>
<dbReference type="EMBL" id="PPEK01000001">
    <property type="protein sequence ID" value="PNV68667.1"/>
    <property type="molecule type" value="Genomic_DNA"/>
</dbReference>
<keyword evidence="3" id="KW-0238">DNA-binding</keyword>
<feature type="domain" description="HTH lysR-type" evidence="5">
    <location>
        <begin position="1"/>
        <end position="58"/>
    </location>
</feature>
<proteinExistence type="inferred from homology"/>
<protein>
    <recommendedName>
        <fullName evidence="5">HTH lysR-type domain-containing protein</fullName>
    </recommendedName>
</protein>
<evidence type="ECO:0000259" key="5">
    <source>
        <dbReference type="PROSITE" id="PS50931"/>
    </source>
</evidence>
<evidence type="ECO:0000313" key="7">
    <source>
        <dbReference type="Proteomes" id="UP000236197"/>
    </source>
</evidence>
<comment type="similarity">
    <text evidence="1">Belongs to the LysR transcriptional regulatory family.</text>
</comment>
<dbReference type="Gene3D" id="1.10.10.10">
    <property type="entry name" value="Winged helix-like DNA-binding domain superfamily/Winged helix DNA-binding domain"/>
    <property type="match status" value="1"/>
</dbReference>
<dbReference type="OrthoDB" id="3170180at2"/>
<dbReference type="InterPro" id="IPR036388">
    <property type="entry name" value="WH-like_DNA-bd_sf"/>
</dbReference>
<keyword evidence="2" id="KW-0805">Transcription regulation</keyword>
<dbReference type="PANTHER" id="PTHR30126">
    <property type="entry name" value="HTH-TYPE TRANSCRIPTIONAL REGULATOR"/>
    <property type="match status" value="1"/>
</dbReference>
<keyword evidence="7" id="KW-1185">Reference proteome</keyword>
<dbReference type="AlphaFoldDB" id="A0A2K2UEA4"/>